<evidence type="ECO:0000313" key="2">
    <source>
        <dbReference type="EMBL" id="VFK33767.1"/>
    </source>
</evidence>
<name>A0A450X9H0_9GAMM</name>
<accession>A0A450X9H0</accession>
<dbReference type="EMBL" id="CAADFQ010000053">
    <property type="protein sequence ID" value="VFK33767.1"/>
    <property type="molecule type" value="Genomic_DNA"/>
</dbReference>
<protein>
    <submittedName>
        <fullName evidence="1">Uncharacterized protein</fullName>
    </submittedName>
</protein>
<dbReference type="EMBL" id="CAADFO010000017">
    <property type="protein sequence ID" value="VFK25977.1"/>
    <property type="molecule type" value="Genomic_DNA"/>
</dbReference>
<organism evidence="1">
    <name type="scientific">Candidatus Kentrum sp. MB</name>
    <dbReference type="NCBI Taxonomy" id="2138164"/>
    <lineage>
        <taxon>Bacteria</taxon>
        <taxon>Pseudomonadati</taxon>
        <taxon>Pseudomonadota</taxon>
        <taxon>Gammaproteobacteria</taxon>
        <taxon>Candidatus Kentrum</taxon>
    </lineage>
</organism>
<dbReference type="EMBL" id="CAADGH010000054">
    <property type="protein sequence ID" value="VFK76372.1"/>
    <property type="molecule type" value="Genomic_DNA"/>
</dbReference>
<reference evidence="1" key="1">
    <citation type="submission" date="2019-02" db="EMBL/GenBank/DDBJ databases">
        <authorList>
            <person name="Gruber-Vodicka R. H."/>
            <person name="Seah K. B. B."/>
        </authorList>
    </citation>
    <scope>NUCLEOTIDE SEQUENCE</scope>
    <source>
        <strain evidence="1">BECK_BZ197</strain>
        <strain evidence="3">BECK_BZ198</strain>
        <strain evidence="2">BECK_BZ199</strain>
    </source>
</reference>
<dbReference type="AlphaFoldDB" id="A0A450X9H0"/>
<sequence length="104" mass="11692">MPPPKKPLENVTYFYPYAKDRQGIFTDSQVPPDIIQAQIEAGQAFNYYYDVETFKGGEEGNETDVGHDKLGLLFSDIDDPQSTMESCIHALGDIDADTETWKIV</sequence>
<evidence type="ECO:0000313" key="3">
    <source>
        <dbReference type="EMBL" id="VFK76372.1"/>
    </source>
</evidence>
<gene>
    <name evidence="1" type="ORF">BECKMB1821G_GA0114241_101726</name>
    <name evidence="3" type="ORF">BECKMB1821H_GA0114242_10547</name>
    <name evidence="2" type="ORF">BECKMB1821I_GA0114274_10537</name>
</gene>
<proteinExistence type="predicted"/>
<evidence type="ECO:0000313" key="1">
    <source>
        <dbReference type="EMBL" id="VFK25977.1"/>
    </source>
</evidence>